<name>A0ABD1I523_SALDI</name>
<organism evidence="2 3">
    <name type="scientific">Salvia divinorum</name>
    <name type="common">Maria pastora</name>
    <name type="synonym">Diviner's sage</name>
    <dbReference type="NCBI Taxonomy" id="28513"/>
    <lineage>
        <taxon>Eukaryota</taxon>
        <taxon>Viridiplantae</taxon>
        <taxon>Streptophyta</taxon>
        <taxon>Embryophyta</taxon>
        <taxon>Tracheophyta</taxon>
        <taxon>Spermatophyta</taxon>
        <taxon>Magnoliopsida</taxon>
        <taxon>eudicotyledons</taxon>
        <taxon>Gunneridae</taxon>
        <taxon>Pentapetalae</taxon>
        <taxon>asterids</taxon>
        <taxon>lamiids</taxon>
        <taxon>Lamiales</taxon>
        <taxon>Lamiaceae</taxon>
        <taxon>Nepetoideae</taxon>
        <taxon>Mentheae</taxon>
        <taxon>Salviinae</taxon>
        <taxon>Salvia</taxon>
        <taxon>Salvia subgen. Calosphace</taxon>
    </lineage>
</organism>
<sequence>MFNENGYLQEVDEVTMRRFLRARNLDIEKASAMLIKYMTWRRNFVPTGSISASEAPNHIAQNKVFIQGTDKRGCPIALIFGAKHYPCKGINDEFKRYTVFVLDKLCCRIPNGEEKFICIIDLKGFGYSNSDVRGYIAIISILQDYYPERLKKVFMVHTSYAFMTAWKIVYPFVDKNTREKITFVENKKIQSALLEEIDVDQLPEIYGGNLKSIPIQDS</sequence>
<dbReference type="InterPro" id="IPR036273">
    <property type="entry name" value="CRAL/TRIO_N_dom_sf"/>
</dbReference>
<dbReference type="Pfam" id="PF00650">
    <property type="entry name" value="CRAL_TRIO"/>
    <property type="match status" value="1"/>
</dbReference>
<dbReference type="EMBL" id="JBEAFC010000003">
    <property type="protein sequence ID" value="KAL1563811.1"/>
    <property type="molecule type" value="Genomic_DNA"/>
</dbReference>
<dbReference type="PANTHER" id="PTHR46277:SF19">
    <property type="entry name" value="RANDOM SLUG PROTEIN 5-LIKE"/>
    <property type="match status" value="1"/>
</dbReference>
<evidence type="ECO:0000313" key="2">
    <source>
        <dbReference type="EMBL" id="KAL1563811.1"/>
    </source>
</evidence>
<evidence type="ECO:0000313" key="3">
    <source>
        <dbReference type="Proteomes" id="UP001567538"/>
    </source>
</evidence>
<comment type="caution">
    <text evidence="2">The sequence shown here is derived from an EMBL/GenBank/DDBJ whole genome shotgun (WGS) entry which is preliminary data.</text>
</comment>
<dbReference type="SMART" id="SM01100">
    <property type="entry name" value="CRAL_TRIO_N"/>
    <property type="match status" value="1"/>
</dbReference>
<dbReference type="InterPro" id="IPR011074">
    <property type="entry name" value="CRAL/TRIO_N_dom"/>
</dbReference>
<evidence type="ECO:0000259" key="1">
    <source>
        <dbReference type="PROSITE" id="PS50191"/>
    </source>
</evidence>
<dbReference type="Gene3D" id="3.40.525.10">
    <property type="entry name" value="CRAL-TRIO lipid binding domain"/>
    <property type="match status" value="1"/>
</dbReference>
<dbReference type="PROSITE" id="PS50191">
    <property type="entry name" value="CRAL_TRIO"/>
    <property type="match status" value="1"/>
</dbReference>
<reference evidence="2 3" key="1">
    <citation type="submission" date="2024-06" db="EMBL/GenBank/DDBJ databases">
        <title>A chromosome level genome sequence of Diviner's sage (Salvia divinorum).</title>
        <authorList>
            <person name="Ford S.A."/>
            <person name="Ro D.-K."/>
            <person name="Ness R.W."/>
            <person name="Phillips M.A."/>
        </authorList>
    </citation>
    <scope>NUCLEOTIDE SEQUENCE [LARGE SCALE GENOMIC DNA]</scope>
    <source>
        <strain evidence="2">SAF-2024a</strain>
        <tissue evidence="2">Leaf</tissue>
    </source>
</reference>
<dbReference type="SMART" id="SM00516">
    <property type="entry name" value="SEC14"/>
    <property type="match status" value="1"/>
</dbReference>
<proteinExistence type="predicted"/>
<keyword evidence="3" id="KW-1185">Reference proteome</keyword>
<dbReference type="SUPFAM" id="SSF52087">
    <property type="entry name" value="CRAL/TRIO domain"/>
    <property type="match status" value="1"/>
</dbReference>
<dbReference type="Proteomes" id="UP001567538">
    <property type="component" value="Unassembled WGS sequence"/>
</dbReference>
<dbReference type="PANTHER" id="PTHR46277">
    <property type="entry name" value="OS03G0850700 PROTEIN"/>
    <property type="match status" value="1"/>
</dbReference>
<accession>A0ABD1I523</accession>
<protein>
    <submittedName>
        <fullName evidence="2">Phosphatidylinositol transfer protein 3-like</fullName>
    </submittedName>
</protein>
<gene>
    <name evidence="2" type="ORF">AAHA92_06235</name>
</gene>
<dbReference type="CDD" id="cd00170">
    <property type="entry name" value="SEC14"/>
    <property type="match status" value="1"/>
</dbReference>
<dbReference type="InterPro" id="IPR001251">
    <property type="entry name" value="CRAL-TRIO_dom"/>
</dbReference>
<feature type="domain" description="CRAL-TRIO" evidence="1">
    <location>
        <begin position="52"/>
        <end position="214"/>
    </location>
</feature>
<dbReference type="AlphaFoldDB" id="A0ABD1I523"/>
<dbReference type="InterPro" id="IPR036865">
    <property type="entry name" value="CRAL-TRIO_dom_sf"/>
</dbReference>
<dbReference type="SUPFAM" id="SSF46938">
    <property type="entry name" value="CRAL/TRIO N-terminal domain"/>
    <property type="match status" value="1"/>
</dbReference>
<dbReference type="PRINTS" id="PR00180">
    <property type="entry name" value="CRETINALDHBP"/>
</dbReference>